<dbReference type="AlphaFoldDB" id="A0A7I8JMX5"/>
<evidence type="ECO:0000313" key="1">
    <source>
        <dbReference type="EMBL" id="CAA2631918.1"/>
    </source>
</evidence>
<dbReference type="Proteomes" id="UP000663760">
    <property type="component" value="Chromosome 14"/>
</dbReference>
<organism evidence="1">
    <name type="scientific">Spirodela intermedia</name>
    <name type="common">Intermediate duckweed</name>
    <dbReference type="NCBI Taxonomy" id="51605"/>
    <lineage>
        <taxon>Eukaryota</taxon>
        <taxon>Viridiplantae</taxon>
        <taxon>Streptophyta</taxon>
        <taxon>Embryophyta</taxon>
        <taxon>Tracheophyta</taxon>
        <taxon>Spermatophyta</taxon>
        <taxon>Magnoliopsida</taxon>
        <taxon>Liliopsida</taxon>
        <taxon>Araceae</taxon>
        <taxon>Lemnoideae</taxon>
        <taxon>Spirodela</taxon>
    </lineage>
</organism>
<evidence type="ECO:0000313" key="2">
    <source>
        <dbReference type="EMBL" id="CAA7408271.1"/>
    </source>
</evidence>
<keyword evidence="3" id="KW-1185">Reference proteome</keyword>
<sequence>MRTPGGPATCGASASRCRPWLLWERRRRGLLPAQPLGCLGTGKDSPVRLLSSTSQRPSKTTPSIGISSPALTARRVLTSTSFASTTSPVSASTAFCGAMLISADITAAACGPWPSRAGCARGRC</sequence>
<proteinExistence type="predicted"/>
<reference evidence="1" key="1">
    <citation type="submission" date="2019-12" db="EMBL/GenBank/DDBJ databases">
        <authorList>
            <person name="Scholz U."/>
            <person name="Mascher M."/>
            <person name="Fiebig A."/>
        </authorList>
    </citation>
    <scope>NUCLEOTIDE SEQUENCE</scope>
</reference>
<evidence type="ECO:0000313" key="3">
    <source>
        <dbReference type="Proteomes" id="UP000663760"/>
    </source>
</evidence>
<name>A0A7I8JMX5_SPIIN</name>
<accession>A0A7I8JMX5</accession>
<dbReference type="EMBL" id="LR743601">
    <property type="protein sequence ID" value="CAA2631918.1"/>
    <property type="molecule type" value="Genomic_DNA"/>
</dbReference>
<dbReference type="EMBL" id="LR746277">
    <property type="protein sequence ID" value="CAA7408271.1"/>
    <property type="molecule type" value="Genomic_DNA"/>
</dbReference>
<gene>
    <name evidence="1" type="ORF">SI7747_14017566</name>
    <name evidence="2" type="ORF">SI8410_14018949</name>
</gene>
<protein>
    <submittedName>
        <fullName evidence="1">Uncharacterized protein</fullName>
    </submittedName>
</protein>